<evidence type="ECO:0000313" key="3">
    <source>
        <dbReference type="Proteomes" id="UP000046392"/>
    </source>
</evidence>
<reference evidence="4" key="1">
    <citation type="submission" date="2017-02" db="UniProtKB">
        <authorList>
            <consortium name="WormBaseParasite"/>
        </authorList>
    </citation>
    <scope>IDENTIFICATION</scope>
</reference>
<dbReference type="PROSITE" id="PS50011">
    <property type="entry name" value="PROTEIN_KINASE_DOM"/>
    <property type="match status" value="1"/>
</dbReference>
<dbReference type="GO" id="GO:0005524">
    <property type="term" value="F:ATP binding"/>
    <property type="evidence" value="ECO:0007669"/>
    <property type="project" value="InterPro"/>
</dbReference>
<protein>
    <submittedName>
        <fullName evidence="4">Protein kinase domain-containing protein</fullName>
    </submittedName>
</protein>
<proteinExistence type="predicted"/>
<evidence type="ECO:0000259" key="2">
    <source>
        <dbReference type="PROSITE" id="PS50011"/>
    </source>
</evidence>
<organism evidence="3 4">
    <name type="scientific">Strongyloides papillosus</name>
    <name type="common">Intestinal threadworm</name>
    <dbReference type="NCBI Taxonomy" id="174720"/>
    <lineage>
        <taxon>Eukaryota</taxon>
        <taxon>Metazoa</taxon>
        <taxon>Ecdysozoa</taxon>
        <taxon>Nematoda</taxon>
        <taxon>Chromadorea</taxon>
        <taxon>Rhabditida</taxon>
        <taxon>Tylenchina</taxon>
        <taxon>Panagrolaimomorpha</taxon>
        <taxon>Strongyloidoidea</taxon>
        <taxon>Strongyloididae</taxon>
        <taxon>Strongyloides</taxon>
    </lineage>
</organism>
<evidence type="ECO:0000256" key="1">
    <source>
        <dbReference type="SAM" id="MobiDB-lite"/>
    </source>
</evidence>
<sequence length="495" mass="57738">MTSPNGDEEYTPEIPKSLPKKIKITNNNRELSIQLDLILRNGAFHQYIGGEDQTNSQPIDVKTISANGLKVIKDVEDTLVKKENYKNVIRKTKFIEFSPSLNCNVIIYSTYMMSLHKYKQVYKYLPKSNEQYIYFKKMLSALEFLHNNGYIHGFLNLTSYHISLIDTEKKIVGNILISDFDLLTRSKKDKSFDKLGNNNGSLKAIYEKRLQRSCNNTPFCALKQYTGDKISMKNDIESWYYICIFLMEEIPDWEKIIENEDKMFVMKQSMRQPTYSTYNRTCIRFTEIIQLLDKMNNETLDYKLIKKKIINAQKRFEENESKQKNDSLSDASDFVKLASISRTRKKPFTQESLELLQKEIEKDELKNKNDLPNGKKETEKKENEKKGKDNDKKGKETETIKKSNTQIEVTGSTVHEPMELDKTTYNQKVTSENDTATKKKNIRSVEYLVEMNKKVASTNNETKSVFQEKKNPENSNFLSSVKKKFKTLFKKTPSK</sequence>
<dbReference type="SUPFAM" id="SSF56112">
    <property type="entry name" value="Protein kinase-like (PK-like)"/>
    <property type="match status" value="1"/>
</dbReference>
<feature type="compositionally biased region" description="Polar residues" evidence="1">
    <location>
        <begin position="402"/>
        <end position="413"/>
    </location>
</feature>
<dbReference type="InterPro" id="IPR011009">
    <property type="entry name" value="Kinase-like_dom_sf"/>
</dbReference>
<feature type="region of interest" description="Disordered" evidence="1">
    <location>
        <begin position="364"/>
        <end position="437"/>
    </location>
</feature>
<dbReference type="GO" id="GO:0004672">
    <property type="term" value="F:protein kinase activity"/>
    <property type="evidence" value="ECO:0007669"/>
    <property type="project" value="InterPro"/>
</dbReference>
<accession>A0A0N5CC88</accession>
<dbReference type="WBParaSite" id="SPAL_0001549700.1">
    <property type="protein sequence ID" value="SPAL_0001549700.1"/>
    <property type="gene ID" value="SPAL_0001549700"/>
</dbReference>
<feature type="compositionally biased region" description="Polar residues" evidence="1">
    <location>
        <begin position="423"/>
        <end position="434"/>
    </location>
</feature>
<dbReference type="AlphaFoldDB" id="A0A0N5CC88"/>
<name>A0A0N5CC88_STREA</name>
<evidence type="ECO:0000313" key="4">
    <source>
        <dbReference type="WBParaSite" id="SPAL_0001549700.1"/>
    </source>
</evidence>
<dbReference type="Gene3D" id="1.10.510.10">
    <property type="entry name" value="Transferase(Phosphotransferase) domain 1"/>
    <property type="match status" value="1"/>
</dbReference>
<keyword evidence="3" id="KW-1185">Reference proteome</keyword>
<dbReference type="Proteomes" id="UP000046392">
    <property type="component" value="Unplaced"/>
</dbReference>
<dbReference type="InterPro" id="IPR000719">
    <property type="entry name" value="Prot_kinase_dom"/>
</dbReference>
<feature type="domain" description="Protein kinase" evidence="2">
    <location>
        <begin position="33"/>
        <end position="316"/>
    </location>
</feature>
<dbReference type="STRING" id="174720.A0A0N5CC88"/>
<feature type="compositionally biased region" description="Basic and acidic residues" evidence="1">
    <location>
        <begin position="364"/>
        <end position="401"/>
    </location>
</feature>